<gene>
    <name evidence="6" type="ORF">CASFOL_016383</name>
</gene>
<dbReference type="EMBL" id="JAVIJP010000017">
    <property type="protein sequence ID" value="KAL3641415.1"/>
    <property type="molecule type" value="Genomic_DNA"/>
</dbReference>
<dbReference type="GO" id="GO:0140098">
    <property type="term" value="F:catalytic activity, acting on RNA"/>
    <property type="evidence" value="ECO:0007669"/>
    <property type="project" value="UniProtKB-ARBA"/>
</dbReference>
<dbReference type="PANTHER" id="PTHR13734">
    <property type="entry name" value="TRNA-NUCLEOTIDYLTRANSFERASE"/>
    <property type="match status" value="1"/>
</dbReference>
<evidence type="ECO:0000313" key="6">
    <source>
        <dbReference type="EMBL" id="KAL3641415.1"/>
    </source>
</evidence>
<dbReference type="SUPFAM" id="SSF81301">
    <property type="entry name" value="Nucleotidyltransferase"/>
    <property type="match status" value="1"/>
</dbReference>
<evidence type="ECO:0000256" key="1">
    <source>
        <dbReference type="ARBA" id="ARBA00007265"/>
    </source>
</evidence>
<dbReference type="CDD" id="cd05398">
    <property type="entry name" value="NT_ClassII-CCAase"/>
    <property type="match status" value="1"/>
</dbReference>
<evidence type="ECO:0000313" key="7">
    <source>
        <dbReference type="Proteomes" id="UP001632038"/>
    </source>
</evidence>
<name>A0ABD3DGF6_9LAMI</name>
<accession>A0ABD3DGF6</accession>
<keyword evidence="7" id="KW-1185">Reference proteome</keyword>
<dbReference type="GO" id="GO:0001680">
    <property type="term" value="P:tRNA 3'-terminal CCA addition"/>
    <property type="evidence" value="ECO:0007669"/>
    <property type="project" value="UniProtKB-ARBA"/>
</dbReference>
<proteinExistence type="inferred from homology"/>
<dbReference type="PANTHER" id="PTHR13734:SF5">
    <property type="entry name" value="CCA TRNA NUCLEOTIDYLTRANSFERASE, MITOCHONDRIAL"/>
    <property type="match status" value="1"/>
</dbReference>
<dbReference type="FunFam" id="3.30.460.10:FF:000019">
    <property type="entry name" value="tRNA nucleotidyltransferase cca2"/>
    <property type="match status" value="1"/>
</dbReference>
<dbReference type="GO" id="GO:0016772">
    <property type="term" value="F:transferase activity, transferring phosphorus-containing groups"/>
    <property type="evidence" value="ECO:0007669"/>
    <property type="project" value="UniProtKB-ARBA"/>
</dbReference>
<dbReference type="InterPro" id="IPR043519">
    <property type="entry name" value="NT_sf"/>
</dbReference>
<evidence type="ECO:0000256" key="3">
    <source>
        <dbReference type="ARBA" id="ARBA00022884"/>
    </source>
</evidence>
<dbReference type="Pfam" id="PF01743">
    <property type="entry name" value="PolyA_pol"/>
    <property type="match status" value="1"/>
</dbReference>
<dbReference type="Gene3D" id="1.10.3090.10">
    <property type="entry name" value="cca-adding enzyme, domain 2"/>
    <property type="match status" value="1"/>
</dbReference>
<reference evidence="7" key="1">
    <citation type="journal article" date="2024" name="IScience">
        <title>Strigolactones Initiate the Formation of Haustorium-like Structures in Castilleja.</title>
        <authorList>
            <person name="Buerger M."/>
            <person name="Peterson D."/>
            <person name="Chory J."/>
        </authorList>
    </citation>
    <scope>NUCLEOTIDE SEQUENCE [LARGE SCALE GENOMIC DNA]</scope>
</reference>
<dbReference type="AlphaFoldDB" id="A0ABD3DGF6"/>
<dbReference type="Proteomes" id="UP001632038">
    <property type="component" value="Unassembled WGS sequence"/>
</dbReference>
<organism evidence="6 7">
    <name type="scientific">Castilleja foliolosa</name>
    <dbReference type="NCBI Taxonomy" id="1961234"/>
    <lineage>
        <taxon>Eukaryota</taxon>
        <taxon>Viridiplantae</taxon>
        <taxon>Streptophyta</taxon>
        <taxon>Embryophyta</taxon>
        <taxon>Tracheophyta</taxon>
        <taxon>Spermatophyta</taxon>
        <taxon>Magnoliopsida</taxon>
        <taxon>eudicotyledons</taxon>
        <taxon>Gunneridae</taxon>
        <taxon>Pentapetalae</taxon>
        <taxon>asterids</taxon>
        <taxon>lamiids</taxon>
        <taxon>Lamiales</taxon>
        <taxon>Orobanchaceae</taxon>
        <taxon>Pedicularideae</taxon>
        <taxon>Castillejinae</taxon>
        <taxon>Castilleja</taxon>
    </lineage>
</organism>
<comment type="similarity">
    <text evidence="1 4">Belongs to the tRNA nucleotidyltransferase/poly(A) polymerase family.</text>
</comment>
<evidence type="ECO:0000259" key="5">
    <source>
        <dbReference type="Pfam" id="PF01743"/>
    </source>
</evidence>
<feature type="domain" description="Poly A polymerase head" evidence="5">
    <location>
        <begin position="107"/>
        <end position="263"/>
    </location>
</feature>
<dbReference type="GO" id="GO:0005739">
    <property type="term" value="C:mitochondrion"/>
    <property type="evidence" value="ECO:0007669"/>
    <property type="project" value="UniProtKB-ARBA"/>
</dbReference>
<evidence type="ECO:0000256" key="4">
    <source>
        <dbReference type="RuleBase" id="RU003953"/>
    </source>
</evidence>
<dbReference type="SUPFAM" id="SSF81891">
    <property type="entry name" value="Poly A polymerase C-terminal region-like"/>
    <property type="match status" value="1"/>
</dbReference>
<sequence>MKLLINPRFFTSSCKTTQFSLSLNPFKFSPLFAQPSRNQKRGALRFRHPCYTFCLSRSFYIKATMCSSTPSIHVKDYIDDNDLTEKEKLIFKFLLEVVGHFKLKTKLRVAGGWVRDKLLGKECYDIDIALKKMSGKEFCDKVNEYLLLPEAKEFCDNVNENLPSPQGVGVIKSNPDQSKHLETATMRLFDVWIDFVNLRSEEYTDKKIRIPTKTFFVLQKFGKAKEDAKRRDLTINSLFYNINTSKVEDKTQRGIADLKAGKIVTPLPPKDTFVDDPLRVLRAIRFGARFGFVLDEKLKMAATDNDVRNALAAKISKERIGHEIDLMISGNDPVVAMTYISELQLFWTVFSLPNVVDPPTLEGCERLCVAYMDTTWRFLQSLGSSSFNDDQRRLSLYAALLLPFRNTVYKDTKGKRIPVVSYIFRSSLKLKSSDADTVMNLHIAAQKFLSFIPSLISDDNSQIVEAIKKKVTIDVPVSSKLRILSGLLLREIKEFWHAALVLSLLLYPIEDTELNEIIELYHRIETAILEMGLDKVWDLKPLVNGKEIMNILQLKTGGPIVREWQQKLLEWQLAHPSGSAEDCVDWMRQTQSKRARTE</sequence>
<protein>
    <recommendedName>
        <fullName evidence="5">Poly A polymerase head domain-containing protein</fullName>
    </recommendedName>
</protein>
<dbReference type="Gene3D" id="3.30.460.10">
    <property type="entry name" value="Beta Polymerase, domain 2"/>
    <property type="match status" value="1"/>
</dbReference>
<evidence type="ECO:0000256" key="2">
    <source>
        <dbReference type="ARBA" id="ARBA00022679"/>
    </source>
</evidence>
<keyword evidence="2 4" id="KW-0808">Transferase</keyword>
<comment type="caution">
    <text evidence="6">The sequence shown here is derived from an EMBL/GenBank/DDBJ whole genome shotgun (WGS) entry which is preliminary data.</text>
</comment>
<keyword evidence="3 4" id="KW-0694">RNA-binding</keyword>
<dbReference type="InterPro" id="IPR002646">
    <property type="entry name" value="PolA_pol_head_dom"/>
</dbReference>
<dbReference type="GO" id="GO:0003723">
    <property type="term" value="F:RNA binding"/>
    <property type="evidence" value="ECO:0007669"/>
    <property type="project" value="UniProtKB-KW"/>
</dbReference>